<keyword evidence="3 8" id="KW-0812">Transmembrane</keyword>
<keyword evidence="2" id="KW-0813">Transport</keyword>
<dbReference type="GO" id="GO:0015297">
    <property type="term" value="F:antiporter activity"/>
    <property type="evidence" value="ECO:0007669"/>
    <property type="project" value="InterPro"/>
</dbReference>
<evidence type="ECO:0000256" key="1">
    <source>
        <dbReference type="ARBA" id="ARBA00004141"/>
    </source>
</evidence>
<dbReference type="PANTHER" id="PTHR32468">
    <property type="entry name" value="CATION/H + ANTIPORTER"/>
    <property type="match status" value="1"/>
</dbReference>
<proteinExistence type="predicted"/>
<dbReference type="InterPro" id="IPR006153">
    <property type="entry name" value="Cation/H_exchanger_TM"/>
</dbReference>
<keyword evidence="11" id="KW-1185">Reference proteome</keyword>
<dbReference type="AlphaFoldDB" id="A0A1E3IQ31"/>
<evidence type="ECO:0000256" key="7">
    <source>
        <dbReference type="SAM" id="MobiDB-lite"/>
    </source>
</evidence>
<keyword evidence="6 8" id="KW-0472">Membrane</keyword>
<keyword evidence="4 8" id="KW-1133">Transmembrane helix</keyword>
<dbReference type="KEGG" id="cdep:91087283"/>
<dbReference type="GO" id="GO:0016020">
    <property type="term" value="C:membrane"/>
    <property type="evidence" value="ECO:0007669"/>
    <property type="project" value="UniProtKB-SubCell"/>
</dbReference>
<feature type="transmembrane region" description="Helical" evidence="8">
    <location>
        <begin position="404"/>
        <end position="426"/>
    </location>
</feature>
<feature type="transmembrane region" description="Helical" evidence="8">
    <location>
        <begin position="182"/>
        <end position="205"/>
    </location>
</feature>
<dbReference type="Pfam" id="PF00999">
    <property type="entry name" value="Na_H_Exchanger"/>
    <property type="match status" value="1"/>
</dbReference>
<dbReference type="Proteomes" id="UP000094043">
    <property type="component" value="Chromosome 3"/>
</dbReference>
<dbReference type="GO" id="GO:1902600">
    <property type="term" value="P:proton transmembrane transport"/>
    <property type="evidence" value="ECO:0007669"/>
    <property type="project" value="InterPro"/>
</dbReference>
<feature type="transmembrane region" description="Helical" evidence="8">
    <location>
        <begin position="147"/>
        <end position="170"/>
    </location>
</feature>
<evidence type="ECO:0000256" key="4">
    <source>
        <dbReference type="ARBA" id="ARBA00022989"/>
    </source>
</evidence>
<protein>
    <recommendedName>
        <fullName evidence="9">Cation/H+ exchanger transmembrane domain-containing protein</fullName>
    </recommendedName>
</protein>
<reference evidence="10" key="1">
    <citation type="submission" date="2016-06" db="EMBL/GenBank/DDBJ databases">
        <authorList>
            <person name="Cuomo C."/>
            <person name="Litvintseva A."/>
            <person name="Heitman J."/>
            <person name="Chen Y."/>
            <person name="Sun S."/>
            <person name="Springer D."/>
            <person name="Dromer F."/>
            <person name="Young S."/>
            <person name="Zeng Q."/>
            <person name="Chapman S."/>
            <person name="Gujja S."/>
            <person name="Saif S."/>
            <person name="Birren B."/>
        </authorList>
    </citation>
    <scope>NUCLEOTIDE SEQUENCE</scope>
    <source>
        <strain evidence="10">CBS 7841</strain>
    </source>
</reference>
<accession>A0A1E3IQ31</accession>
<reference evidence="10" key="3">
    <citation type="submission" date="2024-01" db="EMBL/GenBank/DDBJ databases">
        <authorList>
            <person name="Coelho M.A."/>
            <person name="David-Palma M."/>
            <person name="Shea T."/>
            <person name="Sun S."/>
            <person name="Cuomo C.A."/>
            <person name="Heitman J."/>
        </authorList>
    </citation>
    <scope>NUCLEOTIDE SEQUENCE</scope>
    <source>
        <strain evidence="10">CBS 7841</strain>
    </source>
</reference>
<evidence type="ECO:0000256" key="2">
    <source>
        <dbReference type="ARBA" id="ARBA00022448"/>
    </source>
</evidence>
<evidence type="ECO:0000259" key="9">
    <source>
        <dbReference type="Pfam" id="PF00999"/>
    </source>
</evidence>
<evidence type="ECO:0000256" key="8">
    <source>
        <dbReference type="SAM" id="Phobius"/>
    </source>
</evidence>
<feature type="domain" description="Cation/H+ exchanger transmembrane" evidence="9">
    <location>
        <begin position="67"/>
        <end position="446"/>
    </location>
</feature>
<feature type="transmembrane region" description="Helical" evidence="8">
    <location>
        <begin position="83"/>
        <end position="101"/>
    </location>
</feature>
<feature type="region of interest" description="Disordered" evidence="7">
    <location>
        <begin position="462"/>
        <end position="490"/>
    </location>
</feature>
<dbReference type="InterPro" id="IPR038770">
    <property type="entry name" value="Na+/solute_symporter_sf"/>
</dbReference>
<dbReference type="Gene3D" id="1.20.1530.20">
    <property type="match status" value="1"/>
</dbReference>
<evidence type="ECO:0000256" key="6">
    <source>
        <dbReference type="ARBA" id="ARBA00023136"/>
    </source>
</evidence>
<evidence type="ECO:0000256" key="3">
    <source>
        <dbReference type="ARBA" id="ARBA00022692"/>
    </source>
</evidence>
<evidence type="ECO:0000313" key="11">
    <source>
        <dbReference type="Proteomes" id="UP000094043"/>
    </source>
</evidence>
<feature type="transmembrane region" description="Helical" evidence="8">
    <location>
        <begin position="217"/>
        <end position="241"/>
    </location>
</feature>
<name>A0A1E3IQ31_9TREE</name>
<dbReference type="InterPro" id="IPR050794">
    <property type="entry name" value="CPA2_transporter"/>
</dbReference>
<organism evidence="10 11">
    <name type="scientific">Cryptococcus depauperatus CBS 7841</name>
    <dbReference type="NCBI Taxonomy" id="1295531"/>
    <lineage>
        <taxon>Eukaryota</taxon>
        <taxon>Fungi</taxon>
        <taxon>Dikarya</taxon>
        <taxon>Basidiomycota</taxon>
        <taxon>Agaricomycotina</taxon>
        <taxon>Tremellomycetes</taxon>
        <taxon>Tremellales</taxon>
        <taxon>Cryptococcaceae</taxon>
        <taxon>Cryptococcus</taxon>
    </lineage>
</organism>
<feature type="transmembrane region" description="Helical" evidence="8">
    <location>
        <begin position="432"/>
        <end position="453"/>
    </location>
</feature>
<feature type="transmembrane region" description="Helical" evidence="8">
    <location>
        <begin position="366"/>
        <end position="392"/>
    </location>
</feature>
<feature type="transmembrane region" description="Helical" evidence="8">
    <location>
        <begin position="113"/>
        <end position="135"/>
    </location>
</feature>
<keyword evidence="5" id="KW-0406">Ion transport</keyword>
<dbReference type="EMBL" id="CP143786">
    <property type="protein sequence ID" value="WVN87875.1"/>
    <property type="molecule type" value="Genomic_DNA"/>
</dbReference>
<dbReference type="OrthoDB" id="2687058at2759"/>
<sequence>MLLNSTSISFATNKLNMERLIQAVHGGPILQARSLSSSVLSGDNPVTIDPSNPITLFIIQLVIIVIFTHSLGWAFSYIKQPKVIAEVIGGILLGPTVFGRIPHFTDRIFPKASISYLNLISTIGLILFLFCVGIECDVGTLKKNAKASGLISVAGMILPFGLGAAVAVPVYHNFVETDKVSFGHFLLFVGVAMAITAFPVLCRILTATKLIDTRVGVIVLAAGIGNDVVGWVLLALTLALVNAKAGVTAVYVLLCAVGWAILLLWPVKKAYVWLIKRTDNLEKGPSPNMMVVTLLIAFISSFVTSIIGVHPIFGAFIAGLIIPHEGKFAATLVDRLDGLISSVFLPIYFVLSGLQTNLGLLNTGKIWGYIILLITIGFIGKFVGCAGTAWALKFSWRESCAIGMLMSCKGLVELIVLNVGLAAGIIDQRLFSMFVIVAIVLTFITTPATEAVYPKRFRQHISDTESSGDHSERSYDDKTHPTITTHNFNV</sequence>
<evidence type="ECO:0000256" key="5">
    <source>
        <dbReference type="ARBA" id="ARBA00023065"/>
    </source>
</evidence>
<feature type="transmembrane region" description="Helical" evidence="8">
    <location>
        <begin position="54"/>
        <end position="76"/>
    </location>
</feature>
<reference evidence="10" key="2">
    <citation type="journal article" date="2022" name="Elife">
        <title>Obligate sexual reproduction of a homothallic fungus closely related to the Cryptococcus pathogenic species complex.</title>
        <authorList>
            <person name="Passer A.R."/>
            <person name="Clancey S.A."/>
            <person name="Shea T."/>
            <person name="David-Palma M."/>
            <person name="Averette A.F."/>
            <person name="Boekhout T."/>
            <person name="Porcel B.M."/>
            <person name="Nowrousian M."/>
            <person name="Cuomo C.A."/>
            <person name="Sun S."/>
            <person name="Heitman J."/>
            <person name="Coelho M.A."/>
        </authorList>
    </citation>
    <scope>NUCLEOTIDE SEQUENCE</scope>
    <source>
        <strain evidence="10">CBS 7841</strain>
    </source>
</reference>
<feature type="transmembrane region" description="Helical" evidence="8">
    <location>
        <begin position="247"/>
        <end position="267"/>
    </location>
</feature>
<evidence type="ECO:0000313" key="10">
    <source>
        <dbReference type="EMBL" id="WVN87875.1"/>
    </source>
</evidence>
<dbReference type="VEuPathDB" id="FungiDB:L203_01654"/>
<gene>
    <name evidence="10" type="ORF">L203_103072</name>
</gene>
<feature type="transmembrane region" description="Helical" evidence="8">
    <location>
        <begin position="339"/>
        <end position="360"/>
    </location>
</feature>
<dbReference type="GeneID" id="91087283"/>
<feature type="compositionally biased region" description="Basic and acidic residues" evidence="7">
    <location>
        <begin position="462"/>
        <end position="480"/>
    </location>
</feature>
<dbReference type="PANTHER" id="PTHR32468:SF0">
    <property type="entry name" value="K(+)_H(+) ANTIPORTER 1"/>
    <property type="match status" value="1"/>
</dbReference>
<comment type="subcellular location">
    <subcellularLocation>
        <location evidence="1">Membrane</location>
        <topology evidence="1">Multi-pass membrane protein</topology>
    </subcellularLocation>
</comment>
<dbReference type="RefSeq" id="XP_066068575.1">
    <property type="nucleotide sequence ID" value="XM_066212478.1"/>
</dbReference>
<feature type="compositionally biased region" description="Polar residues" evidence="7">
    <location>
        <begin position="481"/>
        <end position="490"/>
    </location>
</feature>